<reference evidence="1 2" key="1">
    <citation type="journal article" date="2011" name="Stand. Genomic Sci.">
        <title>Non-contiguous finished genome sequence and contextual data of the filamentous soil bacterium Ktedonobacter racemifer type strain (SOSP1-21).</title>
        <authorList>
            <person name="Chang Y.J."/>
            <person name="Land M."/>
            <person name="Hauser L."/>
            <person name="Chertkov O."/>
            <person name="Del Rio T.G."/>
            <person name="Nolan M."/>
            <person name="Copeland A."/>
            <person name="Tice H."/>
            <person name="Cheng J.F."/>
            <person name="Lucas S."/>
            <person name="Han C."/>
            <person name="Goodwin L."/>
            <person name="Pitluck S."/>
            <person name="Ivanova N."/>
            <person name="Ovchinikova G."/>
            <person name="Pati A."/>
            <person name="Chen A."/>
            <person name="Palaniappan K."/>
            <person name="Mavromatis K."/>
            <person name="Liolios K."/>
            <person name="Brettin T."/>
            <person name="Fiebig A."/>
            <person name="Rohde M."/>
            <person name="Abt B."/>
            <person name="Goker M."/>
            <person name="Detter J.C."/>
            <person name="Woyke T."/>
            <person name="Bristow J."/>
            <person name="Eisen J.A."/>
            <person name="Markowitz V."/>
            <person name="Hugenholtz P."/>
            <person name="Kyrpides N.C."/>
            <person name="Klenk H.P."/>
            <person name="Lapidus A."/>
        </authorList>
    </citation>
    <scope>NUCLEOTIDE SEQUENCE [LARGE SCALE GENOMIC DNA]</scope>
    <source>
        <strain evidence="2">DSM 44963</strain>
    </source>
</reference>
<gene>
    <name evidence="1" type="ORF">Krac_10459</name>
</gene>
<dbReference type="eggNOG" id="ENOG5032WME">
    <property type="taxonomic scope" value="Bacteria"/>
</dbReference>
<proteinExistence type="predicted"/>
<dbReference type="InParanoid" id="D6TH14"/>
<organism evidence="1 2">
    <name type="scientific">Ktedonobacter racemifer DSM 44963</name>
    <dbReference type="NCBI Taxonomy" id="485913"/>
    <lineage>
        <taxon>Bacteria</taxon>
        <taxon>Bacillati</taxon>
        <taxon>Chloroflexota</taxon>
        <taxon>Ktedonobacteria</taxon>
        <taxon>Ktedonobacterales</taxon>
        <taxon>Ktedonobacteraceae</taxon>
        <taxon>Ktedonobacter</taxon>
    </lineage>
</organism>
<comment type="caution">
    <text evidence="1">The sequence shown here is derived from an EMBL/GenBank/DDBJ whole genome shotgun (WGS) entry which is preliminary data.</text>
</comment>
<dbReference type="EMBL" id="ADVG01000001">
    <property type="protein sequence ID" value="EFH88943.1"/>
    <property type="molecule type" value="Genomic_DNA"/>
</dbReference>
<evidence type="ECO:0000313" key="1">
    <source>
        <dbReference type="EMBL" id="EFH88943.1"/>
    </source>
</evidence>
<dbReference type="OrthoDB" id="3078337at2"/>
<dbReference type="STRING" id="485913.Krac_10459"/>
<keyword evidence="2" id="KW-1185">Reference proteome</keyword>
<dbReference type="RefSeq" id="WP_007905202.1">
    <property type="nucleotide sequence ID" value="NZ_ADVG01000001.1"/>
</dbReference>
<accession>D6TH14</accession>
<name>D6TH14_KTERA</name>
<protein>
    <submittedName>
        <fullName evidence="1">Uncharacterized protein</fullName>
    </submittedName>
</protein>
<dbReference type="Proteomes" id="UP000004508">
    <property type="component" value="Unassembled WGS sequence"/>
</dbReference>
<dbReference type="AlphaFoldDB" id="D6TH14"/>
<evidence type="ECO:0000313" key="2">
    <source>
        <dbReference type="Proteomes" id="UP000004508"/>
    </source>
</evidence>
<sequence>MTTNPEKKRQNLEQLALARFKEVALEKNMKVYGSQGKGNRIAISGRSYFQFGDLRVETPQRTLIVEAESAGGATNQVKYWYCLGKGHITRPIHLMHIFAQNSENDYQSHLDLWDFLAQKMASDLGNMFTAKRYTYRNTSDLESIVKEFQGLLN</sequence>